<sequence length="413" mass="47874">MSFPNKKQFFAKKAEKRQSPDDQNQQKAKKPKILDFSAHPKRKIAFQFYYLGWEHDGLVQQLDTANTVEKHLMDALLKTKMIESWENCEFSRCGRTDKGVSAFKQTAAVVVRSTCPQDPDVFWDESTPEDVKNNYKSKPEELPYVKMLNGLLPKTIRVFAWAPVKREFNARFDCNRRTYKYSFAKADLDLEKMREAASLLIGEHDYINFCQMDLNEKRLTQTTVRKIYEVKVEQVSTHPGNDIYSMVELTVSGSGFLWHMIRYIVTVLQEIGRGNEHPTLVSELLDTQKYPGRPHYTLSSDTPLCLFDCGYKEEDVAWIYDSDIKKTIVGLQKTWAAYQARSRMMENMLEELTGMVEMAPGEVTKGLHEFVQDRPIQMKYVKFEQREMCDTVELKKQKLAMKIAEKSEAVGGK</sequence>
<feature type="domain" description="Pseudouridine synthase I TruA alpha/beta" evidence="5">
    <location>
        <begin position="196"/>
        <end position="311"/>
    </location>
</feature>
<dbReference type="OrthoDB" id="25767at2759"/>
<evidence type="ECO:0000256" key="3">
    <source>
        <dbReference type="ARBA" id="ARBA00023235"/>
    </source>
</evidence>
<keyword evidence="7" id="KW-1185">Reference proteome</keyword>
<dbReference type="eggNOG" id="KOG2554">
    <property type="taxonomic scope" value="Eukaryota"/>
</dbReference>
<dbReference type="Gene3D" id="3.30.70.580">
    <property type="entry name" value="Pseudouridine synthase I, catalytic domain, N-terminal subdomain"/>
    <property type="match status" value="1"/>
</dbReference>
<dbReference type="GO" id="GO:0031119">
    <property type="term" value="P:tRNA pseudouridine synthesis"/>
    <property type="evidence" value="ECO:0007669"/>
    <property type="project" value="TreeGrafter"/>
</dbReference>
<evidence type="ECO:0000256" key="4">
    <source>
        <dbReference type="SAM" id="MobiDB-lite"/>
    </source>
</evidence>
<dbReference type="GO" id="GO:0005737">
    <property type="term" value="C:cytoplasm"/>
    <property type="evidence" value="ECO:0007669"/>
    <property type="project" value="TreeGrafter"/>
</dbReference>
<dbReference type="InterPro" id="IPR020097">
    <property type="entry name" value="PsdUridine_synth_TruA_a/b_dom"/>
</dbReference>
<dbReference type="GO" id="GO:0009982">
    <property type="term" value="F:pseudouridine synthase activity"/>
    <property type="evidence" value="ECO:0007669"/>
    <property type="project" value="InterPro"/>
</dbReference>
<evidence type="ECO:0000313" key="7">
    <source>
        <dbReference type="Proteomes" id="UP000008068"/>
    </source>
</evidence>
<dbReference type="HAMAP" id="MF_00171">
    <property type="entry name" value="TruA"/>
    <property type="match status" value="1"/>
</dbReference>
<dbReference type="CDD" id="cd02569">
    <property type="entry name" value="PseudoU_synth_ScPus3"/>
    <property type="match status" value="1"/>
</dbReference>
<evidence type="ECO:0000259" key="5">
    <source>
        <dbReference type="Pfam" id="PF01416"/>
    </source>
</evidence>
<keyword evidence="2" id="KW-0819">tRNA processing</keyword>
<dbReference type="Pfam" id="PF01416">
    <property type="entry name" value="PseudoU_synth_1"/>
    <property type="match status" value="1"/>
</dbReference>
<gene>
    <name evidence="6" type="ORF">CAEBREN_20868</name>
</gene>
<evidence type="ECO:0000256" key="2">
    <source>
        <dbReference type="ARBA" id="ARBA00022694"/>
    </source>
</evidence>
<organism evidence="7">
    <name type="scientific">Caenorhabditis brenneri</name>
    <name type="common">Nematode worm</name>
    <dbReference type="NCBI Taxonomy" id="135651"/>
    <lineage>
        <taxon>Eukaryota</taxon>
        <taxon>Metazoa</taxon>
        <taxon>Ecdysozoa</taxon>
        <taxon>Nematoda</taxon>
        <taxon>Chromadorea</taxon>
        <taxon>Rhabditida</taxon>
        <taxon>Rhabditina</taxon>
        <taxon>Rhabditomorpha</taxon>
        <taxon>Rhabditoidea</taxon>
        <taxon>Rhabditidae</taxon>
        <taxon>Peloderinae</taxon>
        <taxon>Caenorhabditis</taxon>
    </lineage>
</organism>
<comment type="similarity">
    <text evidence="1">Belongs to the tRNA pseudouridine synthase TruA family.</text>
</comment>
<dbReference type="PANTHER" id="PTHR11142:SF5">
    <property type="entry name" value="TRNA PSEUDOURIDINE(38_39) SYNTHASE"/>
    <property type="match status" value="1"/>
</dbReference>
<protein>
    <recommendedName>
        <fullName evidence="5">Pseudouridine synthase I TruA alpha/beta domain-containing protein</fullName>
    </recommendedName>
</protein>
<dbReference type="FunCoup" id="G0PLN4">
    <property type="interactions" value="2939"/>
</dbReference>
<dbReference type="InterPro" id="IPR020103">
    <property type="entry name" value="PsdUridine_synth_cat_dom_sf"/>
</dbReference>
<dbReference type="InterPro" id="IPR020094">
    <property type="entry name" value="TruA/RsuA/RluB/E/F_N"/>
</dbReference>
<dbReference type="InterPro" id="IPR020095">
    <property type="entry name" value="PsdUridine_synth_TruA_C"/>
</dbReference>
<dbReference type="STRING" id="135651.G0PLN4"/>
<dbReference type="AlphaFoldDB" id="G0PLN4"/>
<dbReference type="InParanoid" id="G0PLN4"/>
<dbReference type="GO" id="GO:0005634">
    <property type="term" value="C:nucleus"/>
    <property type="evidence" value="ECO:0007669"/>
    <property type="project" value="TreeGrafter"/>
</dbReference>
<reference evidence="7" key="1">
    <citation type="submission" date="2011-07" db="EMBL/GenBank/DDBJ databases">
        <authorList>
            <consortium name="Caenorhabditis brenneri Sequencing and Analysis Consortium"/>
            <person name="Wilson R.K."/>
        </authorList>
    </citation>
    <scope>NUCLEOTIDE SEQUENCE [LARGE SCALE GENOMIC DNA]</scope>
    <source>
        <strain evidence="7">PB2801</strain>
    </source>
</reference>
<dbReference type="SUPFAM" id="SSF55120">
    <property type="entry name" value="Pseudouridine synthase"/>
    <property type="match status" value="1"/>
</dbReference>
<dbReference type="HOGENOM" id="CLU_014673_2_0_1"/>
<evidence type="ECO:0000313" key="6">
    <source>
        <dbReference type="EMBL" id="EGT35384.1"/>
    </source>
</evidence>
<dbReference type="Proteomes" id="UP000008068">
    <property type="component" value="Unassembled WGS sequence"/>
</dbReference>
<dbReference type="OMA" id="YFGWEYN"/>
<dbReference type="InterPro" id="IPR001406">
    <property type="entry name" value="PsdUridine_synth_TruA"/>
</dbReference>
<dbReference type="FunFam" id="3.30.70.580:FF:000022">
    <property type="entry name" value="tRNA pseudouridine synthase"/>
    <property type="match status" value="1"/>
</dbReference>
<dbReference type="Gene3D" id="3.30.70.660">
    <property type="entry name" value="Pseudouridine synthase I, catalytic domain, C-terminal subdomain"/>
    <property type="match status" value="1"/>
</dbReference>
<dbReference type="GO" id="GO:0003723">
    <property type="term" value="F:RNA binding"/>
    <property type="evidence" value="ECO:0007669"/>
    <property type="project" value="InterPro"/>
</dbReference>
<dbReference type="GO" id="GO:1990481">
    <property type="term" value="P:mRNA pseudouridine synthesis"/>
    <property type="evidence" value="ECO:0007669"/>
    <property type="project" value="TreeGrafter"/>
</dbReference>
<dbReference type="PANTHER" id="PTHR11142">
    <property type="entry name" value="PSEUDOURIDYLATE SYNTHASE"/>
    <property type="match status" value="1"/>
</dbReference>
<dbReference type="EMBL" id="GL381141">
    <property type="protein sequence ID" value="EGT35384.1"/>
    <property type="molecule type" value="Genomic_DNA"/>
</dbReference>
<feature type="region of interest" description="Disordered" evidence="4">
    <location>
        <begin position="1"/>
        <end position="32"/>
    </location>
</feature>
<name>G0PLN4_CAEBE</name>
<evidence type="ECO:0000256" key="1">
    <source>
        <dbReference type="ARBA" id="ARBA00009375"/>
    </source>
</evidence>
<accession>G0PLN4</accession>
<proteinExistence type="inferred from homology"/>
<keyword evidence="3" id="KW-0413">Isomerase</keyword>
<dbReference type="NCBIfam" id="TIGR00071">
    <property type="entry name" value="hisT_truA"/>
    <property type="match status" value="1"/>
</dbReference>
<dbReference type="InterPro" id="IPR041707">
    <property type="entry name" value="Pus3-like"/>
</dbReference>
<dbReference type="FunFam" id="3.30.70.660:FF:000043">
    <property type="entry name" value="tRNA pseudouridine synthase"/>
    <property type="match status" value="1"/>
</dbReference>